<feature type="transmembrane region" description="Helical" evidence="12">
    <location>
        <begin position="106"/>
        <end position="130"/>
    </location>
</feature>
<evidence type="ECO:0000256" key="4">
    <source>
        <dbReference type="ARBA" id="ARBA00022692"/>
    </source>
</evidence>
<keyword evidence="4 12" id="KW-0812">Transmembrane</keyword>
<dbReference type="PANTHER" id="PTHR11537:SF254">
    <property type="entry name" value="POTASSIUM VOLTAGE-GATED CHANNEL PROTEIN SHAB"/>
    <property type="match status" value="1"/>
</dbReference>
<keyword evidence="10 12" id="KW-0472">Membrane</keyword>
<keyword evidence="2" id="KW-0813">Transport</keyword>
<evidence type="ECO:0000256" key="8">
    <source>
        <dbReference type="ARBA" id="ARBA00022989"/>
    </source>
</evidence>
<evidence type="ECO:0000256" key="9">
    <source>
        <dbReference type="ARBA" id="ARBA00023065"/>
    </source>
</evidence>
<name>A0ABS2WVA5_9BACT</name>
<evidence type="ECO:0000256" key="6">
    <source>
        <dbReference type="ARBA" id="ARBA00022882"/>
    </source>
</evidence>
<feature type="transmembrane region" description="Helical" evidence="12">
    <location>
        <begin position="33"/>
        <end position="52"/>
    </location>
</feature>
<keyword evidence="3" id="KW-0633">Potassium transport</keyword>
<protein>
    <submittedName>
        <fullName evidence="14">Ion transporter</fullName>
    </submittedName>
</protein>
<evidence type="ECO:0000256" key="11">
    <source>
        <dbReference type="ARBA" id="ARBA00023303"/>
    </source>
</evidence>
<sequence length="279" mass="31443">MARFYTPAPNESTKWRQFLFDVVFEHDTKRGKWYDVTLICIILLSVGVTLLDSIDGINTEYGNVLLQMEWVFTVLFTVEYVVRLMVVTHPLRFARSFYGVIDLLALLPMYLSLFFAGAHYLVVLRILRILRIFEILHMRRYTKETSVLLDSLYKSWRKIFVFLLAMLTIITIFGAIIFIIEGPENGFTSIPTGMYWALVSVSTVGYGDISPVTPLGQFFASVLILIGYGIIAVPTGIYTAELAASLQKRGDGRACGACGHSGHEHTAHFCMQCGEKLNA</sequence>
<evidence type="ECO:0000256" key="12">
    <source>
        <dbReference type="SAM" id="Phobius"/>
    </source>
</evidence>
<dbReference type="RefSeq" id="WP_205460177.1">
    <property type="nucleotide sequence ID" value="NZ_JAFHKK010000049.1"/>
</dbReference>
<keyword evidence="15" id="KW-1185">Reference proteome</keyword>
<dbReference type="SUPFAM" id="SSF81324">
    <property type="entry name" value="Voltage-gated potassium channels"/>
    <property type="match status" value="1"/>
</dbReference>
<evidence type="ECO:0000256" key="2">
    <source>
        <dbReference type="ARBA" id="ARBA00022448"/>
    </source>
</evidence>
<evidence type="ECO:0000313" key="15">
    <source>
        <dbReference type="Proteomes" id="UP000703590"/>
    </source>
</evidence>
<evidence type="ECO:0000256" key="5">
    <source>
        <dbReference type="ARBA" id="ARBA00022826"/>
    </source>
</evidence>
<comment type="caution">
    <text evidence="14">The sequence shown here is derived from an EMBL/GenBank/DDBJ whole genome shotgun (WGS) entry which is preliminary data.</text>
</comment>
<dbReference type="Gene3D" id="1.20.120.350">
    <property type="entry name" value="Voltage-gated potassium channels. Chain C"/>
    <property type="match status" value="1"/>
</dbReference>
<dbReference type="InterPro" id="IPR028325">
    <property type="entry name" value="VG_K_chnl"/>
</dbReference>
<dbReference type="EMBL" id="JAFHKK010000049">
    <property type="protein sequence ID" value="MBN2965583.1"/>
    <property type="molecule type" value="Genomic_DNA"/>
</dbReference>
<evidence type="ECO:0000313" key="14">
    <source>
        <dbReference type="EMBL" id="MBN2965583.1"/>
    </source>
</evidence>
<feature type="transmembrane region" description="Helical" evidence="12">
    <location>
        <begin position="218"/>
        <end position="240"/>
    </location>
</feature>
<accession>A0ABS2WVA5</accession>
<keyword evidence="7" id="KW-0630">Potassium</keyword>
<proteinExistence type="predicted"/>
<feature type="domain" description="Ion transport" evidence="13">
    <location>
        <begin position="32"/>
        <end position="240"/>
    </location>
</feature>
<evidence type="ECO:0000256" key="10">
    <source>
        <dbReference type="ARBA" id="ARBA00023136"/>
    </source>
</evidence>
<dbReference type="Pfam" id="PF00520">
    <property type="entry name" value="Ion_trans"/>
    <property type="match status" value="1"/>
</dbReference>
<keyword evidence="8 12" id="KW-1133">Transmembrane helix</keyword>
<keyword evidence="5" id="KW-0631">Potassium channel</keyword>
<reference evidence="14" key="1">
    <citation type="submission" date="2021-02" db="EMBL/GenBank/DDBJ databases">
        <title>Sulfurospirillum tamanensis sp. nov.</title>
        <authorList>
            <person name="Frolova A."/>
            <person name="Merkel A."/>
            <person name="Slobodkin A."/>
        </authorList>
    </citation>
    <scope>NUCLEOTIDE SEQUENCE</scope>
    <source>
        <strain evidence="14">T05b</strain>
    </source>
</reference>
<feature type="transmembrane region" description="Helical" evidence="12">
    <location>
        <begin position="159"/>
        <end position="180"/>
    </location>
</feature>
<evidence type="ECO:0000256" key="3">
    <source>
        <dbReference type="ARBA" id="ARBA00022538"/>
    </source>
</evidence>
<reference evidence="14" key="2">
    <citation type="submission" date="2021-02" db="EMBL/GenBank/DDBJ databases">
        <authorList>
            <person name="Merkel A.Y."/>
        </authorList>
    </citation>
    <scope>NUCLEOTIDE SEQUENCE</scope>
    <source>
        <strain evidence="14">T05b</strain>
    </source>
</reference>
<evidence type="ECO:0000256" key="7">
    <source>
        <dbReference type="ARBA" id="ARBA00022958"/>
    </source>
</evidence>
<dbReference type="Gene3D" id="1.10.287.70">
    <property type="match status" value="1"/>
</dbReference>
<keyword evidence="6" id="KW-0851">Voltage-gated channel</keyword>
<evidence type="ECO:0000259" key="13">
    <source>
        <dbReference type="Pfam" id="PF00520"/>
    </source>
</evidence>
<comment type="subcellular location">
    <subcellularLocation>
        <location evidence="1">Membrane</location>
        <topology evidence="1">Multi-pass membrane protein</topology>
    </subcellularLocation>
</comment>
<feature type="transmembrane region" description="Helical" evidence="12">
    <location>
        <begin position="64"/>
        <end position="86"/>
    </location>
</feature>
<dbReference type="PANTHER" id="PTHR11537">
    <property type="entry name" value="VOLTAGE-GATED POTASSIUM CHANNEL"/>
    <property type="match status" value="1"/>
</dbReference>
<dbReference type="InterPro" id="IPR027359">
    <property type="entry name" value="Volt_channel_dom_sf"/>
</dbReference>
<keyword evidence="9" id="KW-0406">Ion transport</keyword>
<gene>
    <name evidence="14" type="ORF">JWV37_12395</name>
</gene>
<dbReference type="Proteomes" id="UP000703590">
    <property type="component" value="Unassembled WGS sequence"/>
</dbReference>
<organism evidence="14 15">
    <name type="scientific">Sulfurospirillum tamanense</name>
    <dbReference type="NCBI Taxonomy" id="2813362"/>
    <lineage>
        <taxon>Bacteria</taxon>
        <taxon>Pseudomonadati</taxon>
        <taxon>Campylobacterota</taxon>
        <taxon>Epsilonproteobacteria</taxon>
        <taxon>Campylobacterales</taxon>
        <taxon>Sulfurospirillaceae</taxon>
        <taxon>Sulfurospirillum</taxon>
    </lineage>
</organism>
<dbReference type="PRINTS" id="PR00169">
    <property type="entry name" value="KCHANNEL"/>
</dbReference>
<evidence type="ECO:0000256" key="1">
    <source>
        <dbReference type="ARBA" id="ARBA00004141"/>
    </source>
</evidence>
<dbReference type="InterPro" id="IPR005821">
    <property type="entry name" value="Ion_trans_dom"/>
</dbReference>
<keyword evidence="11" id="KW-0407">Ion channel</keyword>